<evidence type="ECO:0000256" key="1">
    <source>
        <dbReference type="SAM" id="MobiDB-lite"/>
    </source>
</evidence>
<dbReference type="InterPro" id="IPR037830">
    <property type="entry name" value="ZZZ3"/>
</dbReference>
<evidence type="ECO:0000313" key="2">
    <source>
        <dbReference type="EMBL" id="RAL13486.1"/>
    </source>
</evidence>
<feature type="region of interest" description="Disordered" evidence="1">
    <location>
        <begin position="146"/>
        <end position="180"/>
    </location>
</feature>
<feature type="region of interest" description="Disordered" evidence="1">
    <location>
        <begin position="1"/>
        <end position="83"/>
    </location>
</feature>
<dbReference type="AlphaFoldDB" id="A0A395I111"/>
<dbReference type="STRING" id="1450537.A0A395I111"/>
<dbReference type="PANTHER" id="PTHR22705:SF0">
    <property type="entry name" value="ZZ-TYPE ZINC FINGER-CONTAINING PROTEIN 3"/>
    <property type="match status" value="1"/>
</dbReference>
<proteinExistence type="predicted"/>
<gene>
    <name evidence="2" type="ORF">BO97DRAFT_423688</name>
</gene>
<feature type="compositionally biased region" description="Acidic residues" evidence="1">
    <location>
        <begin position="164"/>
        <end position="177"/>
    </location>
</feature>
<dbReference type="VEuPathDB" id="FungiDB:BO97DRAFT_423688"/>
<keyword evidence="3" id="KW-1185">Reference proteome</keyword>
<accession>A0A395I111</accession>
<sequence length="272" mass="29516">MQLPHETQESSPDRPGTPPRPPYSPVTPTFAHLVPVSHPSAANGGSHPIIPPAASPSPTTKLLAYDGLPPDSPPPPQPASAPVFATEPAAVPISESENPDAIALRSAISILQLQKQQSLRDIRTLERMKRAAAADPEGFAREFAAGNLTPKDKGGFINFNHDTNDDEDGNEDDDEMVDDSKEMKVSGFGMIPPPQNVVRMPPVNWAKYQIVGESLDKMHEEQRRRPSSGEPRRDESAQRAPEYVLASPYRPLTDKLDSPNKTRGTGAKSKKS</sequence>
<feature type="compositionally biased region" description="Pro residues" evidence="1">
    <location>
        <begin position="70"/>
        <end position="79"/>
    </location>
</feature>
<dbReference type="GeneID" id="37201196"/>
<protein>
    <submittedName>
        <fullName evidence="2">Uncharacterized protein</fullName>
    </submittedName>
</protein>
<dbReference type="PANTHER" id="PTHR22705">
    <property type="entry name" value="ZINC FINGER, ZZ DOMAIN CONTAINING 3"/>
    <property type="match status" value="1"/>
</dbReference>
<name>A0A395I111_ASPHC</name>
<feature type="region of interest" description="Disordered" evidence="1">
    <location>
        <begin position="216"/>
        <end position="272"/>
    </location>
</feature>
<reference evidence="2 3" key="1">
    <citation type="submission" date="2018-02" db="EMBL/GenBank/DDBJ databases">
        <title>The genomes of Aspergillus section Nigri reveals drivers in fungal speciation.</title>
        <authorList>
            <consortium name="DOE Joint Genome Institute"/>
            <person name="Vesth T.C."/>
            <person name="Nybo J."/>
            <person name="Theobald S."/>
            <person name="Brandl J."/>
            <person name="Frisvad J.C."/>
            <person name="Nielsen K.F."/>
            <person name="Lyhne E.K."/>
            <person name="Kogle M.E."/>
            <person name="Kuo A."/>
            <person name="Riley R."/>
            <person name="Clum A."/>
            <person name="Nolan M."/>
            <person name="Lipzen A."/>
            <person name="Salamov A."/>
            <person name="Henrissat B."/>
            <person name="Wiebenga A."/>
            <person name="De vries R.P."/>
            <person name="Grigoriev I.V."/>
            <person name="Mortensen U.H."/>
            <person name="Andersen M.R."/>
            <person name="Baker S.E."/>
        </authorList>
    </citation>
    <scope>NUCLEOTIDE SEQUENCE [LARGE SCALE GENOMIC DNA]</scope>
    <source>
        <strain evidence="2 3">CBS 101889</strain>
    </source>
</reference>
<dbReference type="Proteomes" id="UP000248961">
    <property type="component" value="Unassembled WGS sequence"/>
</dbReference>
<feature type="compositionally biased region" description="Basic and acidic residues" evidence="1">
    <location>
        <begin position="1"/>
        <end position="12"/>
    </location>
</feature>
<organism evidence="2 3">
    <name type="scientific">Aspergillus homomorphus (strain CBS 101889)</name>
    <dbReference type="NCBI Taxonomy" id="1450537"/>
    <lineage>
        <taxon>Eukaryota</taxon>
        <taxon>Fungi</taxon>
        <taxon>Dikarya</taxon>
        <taxon>Ascomycota</taxon>
        <taxon>Pezizomycotina</taxon>
        <taxon>Eurotiomycetes</taxon>
        <taxon>Eurotiomycetidae</taxon>
        <taxon>Eurotiales</taxon>
        <taxon>Aspergillaceae</taxon>
        <taxon>Aspergillus</taxon>
        <taxon>Aspergillus subgen. Circumdati</taxon>
    </lineage>
</organism>
<dbReference type="OrthoDB" id="20473at2759"/>
<feature type="compositionally biased region" description="Pro residues" evidence="1">
    <location>
        <begin position="15"/>
        <end position="25"/>
    </location>
</feature>
<evidence type="ECO:0000313" key="3">
    <source>
        <dbReference type="Proteomes" id="UP000248961"/>
    </source>
</evidence>
<dbReference type="EMBL" id="KZ824279">
    <property type="protein sequence ID" value="RAL13486.1"/>
    <property type="molecule type" value="Genomic_DNA"/>
</dbReference>
<dbReference type="RefSeq" id="XP_025552640.1">
    <property type="nucleotide sequence ID" value="XM_025696907.1"/>
</dbReference>